<proteinExistence type="predicted"/>
<dbReference type="KEGG" id="csq:CSCA_1939"/>
<evidence type="ECO:0000313" key="2">
    <source>
        <dbReference type="Proteomes" id="UP000033115"/>
    </source>
</evidence>
<protein>
    <recommendedName>
        <fullName evidence="3">Methyltransferase</fullName>
    </recommendedName>
</protein>
<reference evidence="1 2" key="1">
    <citation type="journal article" date="2015" name="J. Biotechnol.">
        <title>Complete genome sequence of a malodorant-producing acetogen, Clostridium scatologenes ATCC 25775(T).</title>
        <authorList>
            <person name="Zhu Z."/>
            <person name="Guo T."/>
            <person name="Zheng H."/>
            <person name="Song T."/>
            <person name="Ouyang P."/>
            <person name="Xie J."/>
        </authorList>
    </citation>
    <scope>NUCLEOTIDE SEQUENCE [LARGE SCALE GENOMIC DNA]</scope>
    <source>
        <strain evidence="1 2">ATCC 25775</strain>
    </source>
</reference>
<sequence>MFIQIDIPLTLVHQFELMKNAGFKTVEVLYQNCGTVIIRAEK</sequence>
<gene>
    <name evidence="1" type="ORF">CSCA_1939</name>
</gene>
<dbReference type="AlphaFoldDB" id="A0A0E3K0J6"/>
<dbReference type="EMBL" id="CP009933">
    <property type="protein sequence ID" value="AKA69064.1"/>
    <property type="molecule type" value="Genomic_DNA"/>
</dbReference>
<evidence type="ECO:0008006" key="3">
    <source>
        <dbReference type="Google" id="ProtNLM"/>
    </source>
</evidence>
<evidence type="ECO:0000313" key="1">
    <source>
        <dbReference type="EMBL" id="AKA69064.1"/>
    </source>
</evidence>
<organism evidence="1 2">
    <name type="scientific">Clostridium scatologenes</name>
    <dbReference type="NCBI Taxonomy" id="1548"/>
    <lineage>
        <taxon>Bacteria</taxon>
        <taxon>Bacillati</taxon>
        <taxon>Bacillota</taxon>
        <taxon>Clostridia</taxon>
        <taxon>Eubacteriales</taxon>
        <taxon>Clostridiaceae</taxon>
        <taxon>Clostridium</taxon>
    </lineage>
</organism>
<keyword evidence="2" id="KW-1185">Reference proteome</keyword>
<accession>A0A0E3K0J6</accession>
<dbReference type="STRING" id="1548.CSCA_1939"/>
<name>A0A0E3K0J6_CLOSL</name>
<dbReference type="Proteomes" id="UP000033115">
    <property type="component" value="Chromosome"/>
</dbReference>
<dbReference type="HOGENOM" id="CLU_3249693_0_0_9"/>